<reference evidence="2 3" key="1">
    <citation type="submission" date="2019-03" db="EMBL/GenBank/DDBJ databases">
        <title>Genomic Encyclopedia of Archaeal and Bacterial Type Strains, Phase II (KMG-II): from individual species to whole genera.</title>
        <authorList>
            <person name="Goeker M."/>
        </authorList>
    </citation>
    <scope>NUCLEOTIDE SEQUENCE [LARGE SCALE GENOMIC DNA]</scope>
    <source>
        <strain evidence="2 3">DSM 28323</strain>
    </source>
</reference>
<accession>A0A4R6J3A7</accession>
<dbReference type="Proteomes" id="UP000295741">
    <property type="component" value="Unassembled WGS sequence"/>
</dbReference>
<feature type="transmembrane region" description="Helical" evidence="1">
    <location>
        <begin position="13"/>
        <end position="32"/>
    </location>
</feature>
<dbReference type="EMBL" id="SNWP01000010">
    <property type="protein sequence ID" value="TDO29417.1"/>
    <property type="molecule type" value="Genomic_DNA"/>
</dbReference>
<evidence type="ECO:0008006" key="4">
    <source>
        <dbReference type="Google" id="ProtNLM"/>
    </source>
</evidence>
<gene>
    <name evidence="2" type="ORF">BC659_1506</name>
</gene>
<evidence type="ECO:0000313" key="2">
    <source>
        <dbReference type="EMBL" id="TDO29417.1"/>
    </source>
</evidence>
<feature type="transmembrane region" description="Helical" evidence="1">
    <location>
        <begin position="80"/>
        <end position="101"/>
    </location>
</feature>
<evidence type="ECO:0000313" key="3">
    <source>
        <dbReference type="Proteomes" id="UP000295741"/>
    </source>
</evidence>
<feature type="transmembrane region" description="Helical" evidence="1">
    <location>
        <begin position="270"/>
        <end position="289"/>
    </location>
</feature>
<feature type="transmembrane region" description="Helical" evidence="1">
    <location>
        <begin position="195"/>
        <end position="212"/>
    </location>
</feature>
<dbReference type="RefSeq" id="WP_133474019.1">
    <property type="nucleotide sequence ID" value="NZ_SNWP01000010.1"/>
</dbReference>
<feature type="transmembrane region" description="Helical" evidence="1">
    <location>
        <begin position="122"/>
        <end position="143"/>
    </location>
</feature>
<organism evidence="2 3">
    <name type="scientific">Sediminibacterium goheungense</name>
    <dbReference type="NCBI Taxonomy" id="1086393"/>
    <lineage>
        <taxon>Bacteria</taxon>
        <taxon>Pseudomonadati</taxon>
        <taxon>Bacteroidota</taxon>
        <taxon>Chitinophagia</taxon>
        <taxon>Chitinophagales</taxon>
        <taxon>Chitinophagaceae</taxon>
        <taxon>Sediminibacterium</taxon>
    </lineage>
</organism>
<dbReference type="AlphaFoldDB" id="A0A4R6J3A7"/>
<keyword evidence="1" id="KW-0812">Transmembrane</keyword>
<protein>
    <recommendedName>
        <fullName evidence="4">DoxX family protein</fullName>
    </recommendedName>
</protein>
<sequence>MNTNTQWNFTQKILFRFFFVYFMISIAPWTWISNLPFEWVQDVNKPWQWIEDQLVQFANKNIFRVYKELVPINGSGDTSWAWTHLWFFSLLSFLVAMVWTVSDRNKTSYPKWNYLLVTIVRYHVAMVSFGYGIIKLFALQMWFPSMSQLATPLGEYLPMRFSWMFIGYSTPYQVFSGAAEVFVGLLLFNRKTTTAGALVGLAVFTNVMAMNLCYDIPVKLFSTHLVIMCLFLVVQEHKRITAFFLLNREAAAGTIYQVSLPKKWQRITRYVLKGLFVVLVMILPFYNAYDQYQSAKNPSDQKPFRSGIYDVADFVLNKDTIPAVVGDSTRWTNMILHPGTTGSMISSDTLFRKAYGRSYFGYFIDTTKQQVTFRWGGKNSDSLFTMRYSIPDSSTITLRGPVKGDTLFVRLKRTNKQYRLAEKQFHWLSEYNR</sequence>
<keyword evidence="1" id="KW-0472">Membrane</keyword>
<dbReference type="OrthoDB" id="102112at2"/>
<name>A0A4R6J3A7_9BACT</name>
<proteinExistence type="predicted"/>
<comment type="caution">
    <text evidence="2">The sequence shown here is derived from an EMBL/GenBank/DDBJ whole genome shotgun (WGS) entry which is preliminary data.</text>
</comment>
<keyword evidence="1" id="KW-1133">Transmembrane helix</keyword>
<feature type="transmembrane region" description="Helical" evidence="1">
    <location>
        <begin position="163"/>
        <end position="188"/>
    </location>
</feature>
<feature type="transmembrane region" description="Helical" evidence="1">
    <location>
        <begin position="218"/>
        <end position="234"/>
    </location>
</feature>
<evidence type="ECO:0000256" key="1">
    <source>
        <dbReference type="SAM" id="Phobius"/>
    </source>
</evidence>
<keyword evidence="3" id="KW-1185">Reference proteome</keyword>